<evidence type="ECO:0000256" key="1">
    <source>
        <dbReference type="SAM" id="SignalP"/>
    </source>
</evidence>
<evidence type="ECO:0008006" key="4">
    <source>
        <dbReference type="Google" id="ProtNLM"/>
    </source>
</evidence>
<dbReference type="AlphaFoldDB" id="A0AAN9DZN8"/>
<dbReference type="EMBL" id="JAYWIO010000008">
    <property type="protein sequence ID" value="KAK7243609.1"/>
    <property type="molecule type" value="Genomic_DNA"/>
</dbReference>
<keyword evidence="3" id="KW-1185">Reference proteome</keyword>
<reference evidence="2 3" key="1">
    <citation type="submission" date="2024-01" db="EMBL/GenBank/DDBJ databases">
        <title>The genomes of 5 underutilized Papilionoideae crops provide insights into root nodulation and disease resistanc.</title>
        <authorList>
            <person name="Yuan L."/>
        </authorList>
    </citation>
    <scope>NUCLEOTIDE SEQUENCE [LARGE SCALE GENOMIC DNA]</scope>
    <source>
        <strain evidence="2">ZHUSHIDOU_FW_LH</strain>
        <tissue evidence="2">Leaf</tissue>
    </source>
</reference>
<comment type="caution">
    <text evidence="2">The sequence shown here is derived from an EMBL/GenBank/DDBJ whole genome shotgun (WGS) entry which is preliminary data.</text>
</comment>
<protein>
    <recommendedName>
        <fullName evidence="4">Secreted protein</fullName>
    </recommendedName>
</protein>
<gene>
    <name evidence="2" type="ORF">RIF29_38415</name>
</gene>
<sequence>MYATSEAYILLLLLSSLLLLLRARHSLTHSIYVLTLPLRPILVGNVAIKSALSSMPSSSGIVHPTSFVSDSPQASTPSIPIPHDAIVPLTSYNTNTRCSHLVGAYIVPMMPSYLQLQQPPPKDLRSVKTNWVNKRCRLC</sequence>
<feature type="signal peptide" evidence="1">
    <location>
        <begin position="1"/>
        <end position="28"/>
    </location>
</feature>
<accession>A0AAN9DZN8</accession>
<evidence type="ECO:0000313" key="3">
    <source>
        <dbReference type="Proteomes" id="UP001372338"/>
    </source>
</evidence>
<proteinExistence type="predicted"/>
<keyword evidence="1" id="KW-0732">Signal</keyword>
<dbReference type="Proteomes" id="UP001372338">
    <property type="component" value="Unassembled WGS sequence"/>
</dbReference>
<feature type="chain" id="PRO_5042890121" description="Secreted protein" evidence="1">
    <location>
        <begin position="29"/>
        <end position="139"/>
    </location>
</feature>
<name>A0AAN9DZN8_CROPI</name>
<evidence type="ECO:0000313" key="2">
    <source>
        <dbReference type="EMBL" id="KAK7243609.1"/>
    </source>
</evidence>
<organism evidence="2 3">
    <name type="scientific">Crotalaria pallida</name>
    <name type="common">Smooth rattlebox</name>
    <name type="synonym">Crotalaria striata</name>
    <dbReference type="NCBI Taxonomy" id="3830"/>
    <lineage>
        <taxon>Eukaryota</taxon>
        <taxon>Viridiplantae</taxon>
        <taxon>Streptophyta</taxon>
        <taxon>Embryophyta</taxon>
        <taxon>Tracheophyta</taxon>
        <taxon>Spermatophyta</taxon>
        <taxon>Magnoliopsida</taxon>
        <taxon>eudicotyledons</taxon>
        <taxon>Gunneridae</taxon>
        <taxon>Pentapetalae</taxon>
        <taxon>rosids</taxon>
        <taxon>fabids</taxon>
        <taxon>Fabales</taxon>
        <taxon>Fabaceae</taxon>
        <taxon>Papilionoideae</taxon>
        <taxon>50 kb inversion clade</taxon>
        <taxon>genistoids sensu lato</taxon>
        <taxon>core genistoids</taxon>
        <taxon>Crotalarieae</taxon>
        <taxon>Crotalaria</taxon>
    </lineage>
</organism>